<evidence type="ECO:0000313" key="1">
    <source>
        <dbReference type="EMBL" id="KAJ8617847.1"/>
    </source>
</evidence>
<evidence type="ECO:0000313" key="2">
    <source>
        <dbReference type="Proteomes" id="UP001234297"/>
    </source>
</evidence>
<dbReference type="Proteomes" id="UP001234297">
    <property type="component" value="Chromosome 4"/>
</dbReference>
<proteinExistence type="predicted"/>
<dbReference type="EMBL" id="CM056812">
    <property type="protein sequence ID" value="KAJ8617847.1"/>
    <property type="molecule type" value="Genomic_DNA"/>
</dbReference>
<reference evidence="1 2" key="1">
    <citation type="journal article" date="2022" name="Hortic Res">
        <title>A haplotype resolved chromosomal level avocado genome allows analysis of novel avocado genes.</title>
        <authorList>
            <person name="Nath O."/>
            <person name="Fletcher S.J."/>
            <person name="Hayward A."/>
            <person name="Shaw L.M."/>
            <person name="Masouleh A.K."/>
            <person name="Furtado A."/>
            <person name="Henry R.J."/>
            <person name="Mitter N."/>
        </authorList>
    </citation>
    <scope>NUCLEOTIDE SEQUENCE [LARGE SCALE GENOMIC DNA]</scope>
    <source>
        <strain evidence="2">cv. Hass</strain>
    </source>
</reference>
<name>A0ACC2K9S8_PERAE</name>
<protein>
    <submittedName>
        <fullName evidence="1">Uncharacterized protein</fullName>
    </submittedName>
</protein>
<keyword evidence="2" id="KW-1185">Reference proteome</keyword>
<comment type="caution">
    <text evidence="1">The sequence shown here is derived from an EMBL/GenBank/DDBJ whole genome shotgun (WGS) entry which is preliminary data.</text>
</comment>
<organism evidence="1 2">
    <name type="scientific">Persea americana</name>
    <name type="common">Avocado</name>
    <dbReference type="NCBI Taxonomy" id="3435"/>
    <lineage>
        <taxon>Eukaryota</taxon>
        <taxon>Viridiplantae</taxon>
        <taxon>Streptophyta</taxon>
        <taxon>Embryophyta</taxon>
        <taxon>Tracheophyta</taxon>
        <taxon>Spermatophyta</taxon>
        <taxon>Magnoliopsida</taxon>
        <taxon>Magnoliidae</taxon>
        <taxon>Laurales</taxon>
        <taxon>Lauraceae</taxon>
        <taxon>Persea</taxon>
    </lineage>
</organism>
<sequence>MARDDVQLKAAKRSYKQASINGNHQEEARWANVIGDILKQKGEYVEALRWLRVDYEVSRKHLPEKQLLPTCQSLGEVYLRLQHFEQALLYQKKHLELAKDANDAVQQQRASTQLGRTYHELFCRSENDHSAVRKAKKCFLLSMELARTLKENPPPHKSSFFLKEFIDAHNNLGMLEMDMDNLDEAKKYLLKGLKICDDEEVTEDDDARSRLHHNLGSLYMELRAWDKAREHIERDILICKKISHPQGEAKGYINLGELHYRVQKYDEAVLCYQKALDIARPMEDEDALVEQINQNIKTVSEASKVLEELRKEELVLKRLTRTTMTARGTADERRCLLQQDVSLDRLIEKSSMIFAWTKHREYAKRKKRVTNELCDKEKLSDSFLAIGESYQKLRNFNKAHKWYLKSWNAYRSIGNVEGQALTKINIGEVLDSAGDWAGALEAFKEGNRIAAQGKLLSVRISALENMHYSYMIRFDNVEEARRLHGKIRTLKHLLNNEAEVKTMAKECCSETETQGCGLSDNGSDASDSLRINSPVSGGINKPLNEFTDDFHPVSQIPPSKKSKTNMLQFCGKKTSSSGEVTKASSEDMDNQQLIGRKRVRVVLSDDEVDKHDLTDNSSGRLHTKCPVNNKVKRKYELTNPYTEFQDVSHTNAPKDVHGACTTIHLEESTCSFKPDSPNYKAGNVIDFKSLCAGEFTSASKPAASASKLHGDHVLDNVIQCQNDALFCSEHQYNHSIALRIGDDIIHVEPRSCLDSNKLSVECLKVEVARICYLQLSDEKQSNGLLPIIRHLKCDGKVLESLESLEDFKDFVGAERWIDVAIDGWVPKRLMKIYIDHCKKLFEAPNMKLLMKLYHLEVTEDEIIASDCELQDISISPFLDALCEHKTIATLDLSHNSLGNETMLKLKQIFSSSSHKYRGLTLDLHCNRFGPTSLFQICECPELFSRLEVLNLSGNRLTDSCGSYLSTILDNCKALYSLNIEQCSITSRTIQKVADALNAGSVLAELCIGKNNPISGNAMCSLLSKLSILKRFSEINLSGIKISKPTVDSLCQFAKSSNLSGLMLGSTYIGVDGAVHITETLARGPQELVKLDLSCTGLTFHATKRICENIVLAGSVLELNLGGNSILQEGSESLASLLLNPQCCLKVLVLNKCYLGLTGVLKIIQALAENNSLEELNLAENADLAKGRTISMPKHASPNCSRPEDVPMNICVLEEVKTAQQGLCTENSDVEVAYTEENPIRDWPTSSTSSDSTRLSQGKGLLESQLIQDLAVAIGSTKHLQLLDLSFNGFSREVAELLHSAWASISCGRLVQKHIDVNTIHFLAEGKNCCGVRTCCKRY</sequence>
<gene>
    <name evidence="1" type="ORF">MRB53_014033</name>
</gene>
<accession>A0ACC2K9S8</accession>